<dbReference type="GeneID" id="94367490"/>
<feature type="domain" description="DUF6950" evidence="1">
    <location>
        <begin position="3"/>
        <end position="135"/>
    </location>
</feature>
<evidence type="ECO:0000259" key="1">
    <source>
        <dbReference type="Pfam" id="PF22262"/>
    </source>
</evidence>
<sequence>MQKTPGWQNRLVAFLAAAGRERFVPGQHDCALFASGALAAMTGVDLAAPYRGRYTTERGGIRILRKDGYRDHVALAAAHLRARADSERARPGDLAVIPTESGPALGVVQGASVYVLAPDRLALMPLAQAVTVFEVP</sequence>
<comment type="caution">
    <text evidence="2">The sequence shown here is derived from an EMBL/GenBank/DDBJ whole genome shotgun (WGS) entry which is preliminary data.</text>
</comment>
<dbReference type="AlphaFoldDB" id="A0A2U2C3R4"/>
<gene>
    <name evidence="2" type="ORF">C4N9_21580</name>
</gene>
<dbReference type="InterPro" id="IPR053802">
    <property type="entry name" value="DUF6950"/>
</dbReference>
<dbReference type="EMBL" id="QEYD01000022">
    <property type="protein sequence ID" value="PWE26526.1"/>
    <property type="molecule type" value="Genomic_DNA"/>
</dbReference>
<dbReference type="OrthoDB" id="6586924at2"/>
<name>A0A2U2C3R4_9RHOB</name>
<evidence type="ECO:0000313" key="2">
    <source>
        <dbReference type="EMBL" id="PWE26526.1"/>
    </source>
</evidence>
<organism evidence="2 3">
    <name type="scientific">Pararhodobacter marinus</name>
    <dbReference type="NCBI Taxonomy" id="2184063"/>
    <lineage>
        <taxon>Bacteria</taxon>
        <taxon>Pseudomonadati</taxon>
        <taxon>Pseudomonadota</taxon>
        <taxon>Alphaproteobacteria</taxon>
        <taxon>Rhodobacterales</taxon>
        <taxon>Paracoccaceae</taxon>
        <taxon>Pararhodobacter</taxon>
    </lineage>
</organism>
<dbReference type="RefSeq" id="WP_109535410.1">
    <property type="nucleotide sequence ID" value="NZ_QEYD01000022.1"/>
</dbReference>
<proteinExistence type="predicted"/>
<protein>
    <recommendedName>
        <fullName evidence="1">DUF6950 domain-containing protein</fullName>
    </recommendedName>
</protein>
<reference evidence="2 3" key="1">
    <citation type="submission" date="2018-05" db="EMBL/GenBank/DDBJ databases">
        <title>Pararhodobacter marina sp. nov., isolated from deep-sea water of the Indian Ocean.</title>
        <authorList>
            <person name="Lai Q.Sr."/>
            <person name="Liu X."/>
            <person name="Shao Z."/>
        </authorList>
    </citation>
    <scope>NUCLEOTIDE SEQUENCE [LARGE SCALE GENOMIC DNA]</scope>
    <source>
        <strain evidence="2 3">CIC4N-9</strain>
    </source>
</reference>
<keyword evidence="3" id="KW-1185">Reference proteome</keyword>
<accession>A0A2U2C3R4</accession>
<dbReference type="Proteomes" id="UP000244940">
    <property type="component" value="Unassembled WGS sequence"/>
</dbReference>
<dbReference type="Pfam" id="PF22262">
    <property type="entry name" value="DUF6950"/>
    <property type="match status" value="1"/>
</dbReference>
<evidence type="ECO:0000313" key="3">
    <source>
        <dbReference type="Proteomes" id="UP000244940"/>
    </source>
</evidence>